<organism evidence="5 6">
    <name type="scientific">Triparma strigata</name>
    <dbReference type="NCBI Taxonomy" id="1606541"/>
    <lineage>
        <taxon>Eukaryota</taxon>
        <taxon>Sar</taxon>
        <taxon>Stramenopiles</taxon>
        <taxon>Ochrophyta</taxon>
        <taxon>Bolidophyceae</taxon>
        <taxon>Parmales</taxon>
        <taxon>Triparmaceae</taxon>
        <taxon>Triparma</taxon>
    </lineage>
</organism>
<name>A0A9W7AGA7_9STRA</name>
<dbReference type="AlphaFoldDB" id="A0A9W7AGA7"/>
<comment type="function">
    <text evidence="1">Associates with the EF-Tu.GDP complex and induces the exchange of GDP to GTP. It remains bound to the aminoacyl-tRNA.EF-Tu.GTP complex up to the GTP hydrolysis stage on the ribosome.</text>
</comment>
<evidence type="ECO:0000313" key="6">
    <source>
        <dbReference type="Proteomes" id="UP001165085"/>
    </source>
</evidence>
<dbReference type="GO" id="GO:0022627">
    <property type="term" value="C:cytosolic small ribosomal subunit"/>
    <property type="evidence" value="ECO:0007669"/>
    <property type="project" value="TreeGrafter"/>
</dbReference>
<dbReference type="OrthoDB" id="412781at2759"/>
<feature type="compositionally biased region" description="Basic and acidic residues" evidence="2">
    <location>
        <begin position="360"/>
        <end position="371"/>
    </location>
</feature>
<sequence>MKFIYASLVFLAVGADAFVPSAPSAFGVVSSRQTVQRTVNTGCPSGCDCGSCAQKTHGTGCNCGSCQSKASGCNCGNCGSAFALCSQATSDEVVPEAVPDVVASIDDAGAGGADAAHSVTRDKGDDAAKAKKGNKVNKKAISELSVGQELVGKVKTVASYGAFVDLGYASDGLVHISRIADDFVSNVEDHLKAGQEVTVRVISIDLEKKQVALTMRSEEAEANAESDATARKEKRSKKPRRSGGDRAAQAASATALARSSWDTEKFIEGEVASVLDFGAFVRFDSSLCGEGLSGELDGLVHISALRKERVEDVSSIVSVGDKVQIRVKSVDEESGKVSLSMVSKEDEPAPRKGGGGGGGGDKKDRGPRLDDIFAAETMGAADWSDSMGKFEQPSFTNNVIIKGQ</sequence>
<comment type="caution">
    <text evidence="5">The sequence shown here is derived from an EMBL/GenBank/DDBJ whole genome shotgun (WGS) entry which is preliminary data.</text>
</comment>
<dbReference type="GO" id="GO:0003735">
    <property type="term" value="F:structural constituent of ribosome"/>
    <property type="evidence" value="ECO:0007669"/>
    <property type="project" value="TreeGrafter"/>
</dbReference>
<dbReference type="Proteomes" id="UP001165085">
    <property type="component" value="Unassembled WGS sequence"/>
</dbReference>
<evidence type="ECO:0000256" key="1">
    <source>
        <dbReference type="ARBA" id="ARBA00025453"/>
    </source>
</evidence>
<evidence type="ECO:0000313" key="5">
    <source>
        <dbReference type="EMBL" id="GMH71742.1"/>
    </source>
</evidence>
<evidence type="ECO:0000256" key="3">
    <source>
        <dbReference type="SAM" id="SignalP"/>
    </source>
</evidence>
<feature type="signal peptide" evidence="3">
    <location>
        <begin position="1"/>
        <end position="17"/>
    </location>
</feature>
<dbReference type="PANTHER" id="PTHR10724">
    <property type="entry name" value="30S RIBOSOMAL PROTEIN S1"/>
    <property type="match status" value="1"/>
</dbReference>
<dbReference type="InterPro" id="IPR003029">
    <property type="entry name" value="S1_domain"/>
</dbReference>
<proteinExistence type="predicted"/>
<dbReference type="PANTHER" id="PTHR10724:SF10">
    <property type="entry name" value="S1 RNA-BINDING DOMAIN-CONTAINING PROTEIN 1"/>
    <property type="match status" value="1"/>
</dbReference>
<dbReference type="Pfam" id="PF00575">
    <property type="entry name" value="S1"/>
    <property type="match status" value="2"/>
</dbReference>
<feature type="chain" id="PRO_5040915880" description="S1 motif domain-containing protein" evidence="3">
    <location>
        <begin position="18"/>
        <end position="404"/>
    </location>
</feature>
<dbReference type="GO" id="GO:0006412">
    <property type="term" value="P:translation"/>
    <property type="evidence" value="ECO:0007669"/>
    <property type="project" value="TreeGrafter"/>
</dbReference>
<evidence type="ECO:0000259" key="4">
    <source>
        <dbReference type="PROSITE" id="PS50126"/>
    </source>
</evidence>
<dbReference type="SUPFAM" id="SSF50249">
    <property type="entry name" value="Nucleic acid-binding proteins"/>
    <property type="match status" value="2"/>
</dbReference>
<dbReference type="FunFam" id="2.40.50.140:FF:000051">
    <property type="entry name" value="RNA-binding transcriptional accessory protein"/>
    <property type="match status" value="1"/>
</dbReference>
<dbReference type="GO" id="GO:0003729">
    <property type="term" value="F:mRNA binding"/>
    <property type="evidence" value="ECO:0007669"/>
    <property type="project" value="UniProtKB-ARBA"/>
</dbReference>
<dbReference type="SMART" id="SM00316">
    <property type="entry name" value="S1"/>
    <property type="match status" value="2"/>
</dbReference>
<feature type="region of interest" description="Disordered" evidence="2">
    <location>
        <begin position="336"/>
        <end position="371"/>
    </location>
</feature>
<dbReference type="EMBL" id="BRXY01000151">
    <property type="protein sequence ID" value="GMH71742.1"/>
    <property type="molecule type" value="Genomic_DNA"/>
</dbReference>
<feature type="domain" description="S1 motif" evidence="4">
    <location>
        <begin position="264"/>
        <end position="342"/>
    </location>
</feature>
<feature type="region of interest" description="Disordered" evidence="2">
    <location>
        <begin position="217"/>
        <end position="251"/>
    </location>
</feature>
<gene>
    <name evidence="5" type="ORF">TrST_g6808</name>
</gene>
<dbReference type="Gene3D" id="2.40.50.140">
    <property type="entry name" value="Nucleic acid-binding proteins"/>
    <property type="match status" value="2"/>
</dbReference>
<evidence type="ECO:0000256" key="2">
    <source>
        <dbReference type="SAM" id="MobiDB-lite"/>
    </source>
</evidence>
<keyword evidence="3" id="KW-0732">Signal</keyword>
<dbReference type="InterPro" id="IPR050437">
    <property type="entry name" value="Ribos_protein_bS1-like"/>
</dbReference>
<protein>
    <recommendedName>
        <fullName evidence="4">S1 motif domain-containing protein</fullName>
    </recommendedName>
</protein>
<feature type="domain" description="S1 motif" evidence="4">
    <location>
        <begin position="147"/>
        <end position="216"/>
    </location>
</feature>
<dbReference type="PROSITE" id="PS50126">
    <property type="entry name" value="S1"/>
    <property type="match status" value="2"/>
</dbReference>
<keyword evidence="6" id="KW-1185">Reference proteome</keyword>
<accession>A0A9W7AGA7</accession>
<dbReference type="InterPro" id="IPR012340">
    <property type="entry name" value="NA-bd_OB-fold"/>
</dbReference>
<feature type="compositionally biased region" description="Basic residues" evidence="2">
    <location>
        <begin position="232"/>
        <end position="241"/>
    </location>
</feature>
<reference evidence="6" key="1">
    <citation type="journal article" date="2023" name="Commun. Biol.">
        <title>Genome analysis of Parmales, the sister group of diatoms, reveals the evolutionary specialization of diatoms from phago-mixotrophs to photoautotrophs.</title>
        <authorList>
            <person name="Ban H."/>
            <person name="Sato S."/>
            <person name="Yoshikawa S."/>
            <person name="Yamada K."/>
            <person name="Nakamura Y."/>
            <person name="Ichinomiya M."/>
            <person name="Sato N."/>
            <person name="Blanc-Mathieu R."/>
            <person name="Endo H."/>
            <person name="Kuwata A."/>
            <person name="Ogata H."/>
        </authorList>
    </citation>
    <scope>NUCLEOTIDE SEQUENCE [LARGE SCALE GENOMIC DNA]</scope>
    <source>
        <strain evidence="6">NIES 3701</strain>
    </source>
</reference>